<dbReference type="Proteomes" id="UP000198406">
    <property type="component" value="Unassembled WGS sequence"/>
</dbReference>
<comment type="caution">
    <text evidence="2">The sequence shown here is derived from an EMBL/GenBank/DDBJ whole genome shotgun (WGS) entry which is preliminary data.</text>
</comment>
<evidence type="ECO:0000256" key="1">
    <source>
        <dbReference type="SAM" id="Coils"/>
    </source>
</evidence>
<proteinExistence type="predicted"/>
<name>A0A1Z5K0G7_FISSO</name>
<organism evidence="2 3">
    <name type="scientific">Fistulifera solaris</name>
    <name type="common">Oleaginous diatom</name>
    <dbReference type="NCBI Taxonomy" id="1519565"/>
    <lineage>
        <taxon>Eukaryota</taxon>
        <taxon>Sar</taxon>
        <taxon>Stramenopiles</taxon>
        <taxon>Ochrophyta</taxon>
        <taxon>Bacillariophyta</taxon>
        <taxon>Bacillariophyceae</taxon>
        <taxon>Bacillariophycidae</taxon>
        <taxon>Naviculales</taxon>
        <taxon>Naviculaceae</taxon>
        <taxon>Fistulifera</taxon>
    </lineage>
</organism>
<evidence type="ECO:0000313" key="2">
    <source>
        <dbReference type="EMBL" id="GAX19794.1"/>
    </source>
</evidence>
<dbReference type="AlphaFoldDB" id="A0A1Z5K0G7"/>
<dbReference type="InParanoid" id="A0A1Z5K0G7"/>
<sequence length="160" mass="18303">MNARRHVPPAFYGIYNDGVNNPHSALSSDDVGALQSAALSLMMAAHFKGQRYFDEFRKKSEALYVDFEEKAIELDAATSEELRVVQDDLKSEKIAIWEAYRRRRDIDHKNADVAERINQGFENAQRQMDEEKEQLITALRDEVNRVQEGLQIVLTAHGLP</sequence>
<reference evidence="2 3" key="1">
    <citation type="journal article" date="2015" name="Plant Cell">
        <title>Oil accumulation by the oleaginous diatom Fistulifera solaris as revealed by the genome and transcriptome.</title>
        <authorList>
            <person name="Tanaka T."/>
            <person name="Maeda Y."/>
            <person name="Veluchamy A."/>
            <person name="Tanaka M."/>
            <person name="Abida H."/>
            <person name="Marechal E."/>
            <person name="Bowler C."/>
            <person name="Muto M."/>
            <person name="Sunaga Y."/>
            <person name="Tanaka M."/>
            <person name="Yoshino T."/>
            <person name="Taniguchi T."/>
            <person name="Fukuda Y."/>
            <person name="Nemoto M."/>
            <person name="Matsumoto M."/>
            <person name="Wong P.S."/>
            <person name="Aburatani S."/>
            <person name="Fujibuchi W."/>
        </authorList>
    </citation>
    <scope>NUCLEOTIDE SEQUENCE [LARGE SCALE GENOMIC DNA]</scope>
    <source>
        <strain evidence="2 3">JPCC DA0580</strain>
    </source>
</reference>
<protein>
    <submittedName>
        <fullName evidence="2">Uncharacterized protein</fullName>
    </submittedName>
</protein>
<evidence type="ECO:0000313" key="3">
    <source>
        <dbReference type="Proteomes" id="UP000198406"/>
    </source>
</evidence>
<keyword evidence="3" id="KW-1185">Reference proteome</keyword>
<keyword evidence="1" id="KW-0175">Coiled coil</keyword>
<accession>A0A1Z5K0G7</accession>
<feature type="coiled-coil region" evidence="1">
    <location>
        <begin position="114"/>
        <end position="141"/>
    </location>
</feature>
<dbReference type="EMBL" id="BDSP01000140">
    <property type="protein sequence ID" value="GAX19794.1"/>
    <property type="molecule type" value="Genomic_DNA"/>
</dbReference>
<gene>
    <name evidence="2" type="ORF">FisN_11Lh345</name>
</gene>